<dbReference type="Pfam" id="PF01674">
    <property type="entry name" value="Lipase_2"/>
    <property type="match status" value="1"/>
</dbReference>
<dbReference type="InterPro" id="IPR029058">
    <property type="entry name" value="AB_hydrolase_fold"/>
</dbReference>
<dbReference type="Gene3D" id="3.40.50.1820">
    <property type="entry name" value="alpha/beta hydrolase"/>
    <property type="match status" value="1"/>
</dbReference>
<dbReference type="PANTHER" id="PTHR32015:SF1">
    <property type="entry name" value="LIPASE"/>
    <property type="match status" value="1"/>
</dbReference>
<dbReference type="PANTHER" id="PTHR32015">
    <property type="entry name" value="FASTING INDUCED LIPASE"/>
    <property type="match status" value="1"/>
</dbReference>
<dbReference type="Proteomes" id="UP000828924">
    <property type="component" value="Chromosome"/>
</dbReference>
<evidence type="ECO:0000313" key="2">
    <source>
        <dbReference type="Proteomes" id="UP000828924"/>
    </source>
</evidence>
<organism evidence="1 2">
    <name type="scientific">Streptomyces formicae</name>
    <dbReference type="NCBI Taxonomy" id="1616117"/>
    <lineage>
        <taxon>Bacteria</taxon>
        <taxon>Bacillati</taxon>
        <taxon>Actinomycetota</taxon>
        <taxon>Actinomycetes</taxon>
        <taxon>Kitasatosporales</taxon>
        <taxon>Streptomycetaceae</taxon>
        <taxon>Streptomyces</taxon>
    </lineage>
</organism>
<dbReference type="EMBL" id="CP071872">
    <property type="protein sequence ID" value="UNM16485.1"/>
    <property type="molecule type" value="Genomic_DNA"/>
</dbReference>
<dbReference type="InterPro" id="IPR002918">
    <property type="entry name" value="Lipase_EstA/Esterase_EstB"/>
</dbReference>
<name>A0ABY3WXV0_9ACTN</name>
<keyword evidence="2" id="KW-1185">Reference proteome</keyword>
<sequence length="208" mass="21936">MGTAAVPRKAAAAHNPVVFVHGYNADPGVWGQLKDDLKAAGYTDSELFAWGYDSSQSVNEVLAGQFASYVDSVRQQTGAAQVDVVTHSFGSLTGRWYVKFGGGQATVRSLVSLGGPNHGTSTAYLCAWDQACRDMTPNSYVQTQLASGDETPGAVRYATFWSSCDEVINPDDSVQLNGATNVAVGCLDHNDLLFDDGVSAGVRSFLAG</sequence>
<protein>
    <submittedName>
        <fullName evidence="1">Triacylglycerol lipase</fullName>
    </submittedName>
</protein>
<reference evidence="1 2" key="1">
    <citation type="submission" date="2021-03" db="EMBL/GenBank/DDBJ databases">
        <title>Complete genome of Streptomyces formicae strain 1H-GS9 (DSM 100524).</title>
        <authorList>
            <person name="Atanasov K.E."/>
            <person name="Altabella T."/>
            <person name="Ferrer A."/>
        </authorList>
    </citation>
    <scope>NUCLEOTIDE SEQUENCE [LARGE SCALE GENOMIC DNA]</scope>
    <source>
        <strain evidence="1 2">1H-GS9</strain>
    </source>
</reference>
<gene>
    <name evidence="1" type="ORF">J4032_13315</name>
</gene>
<dbReference type="SUPFAM" id="SSF53474">
    <property type="entry name" value="alpha/beta-Hydrolases"/>
    <property type="match status" value="1"/>
</dbReference>
<evidence type="ECO:0000313" key="1">
    <source>
        <dbReference type="EMBL" id="UNM16485.1"/>
    </source>
</evidence>
<accession>A0ABY3WXV0</accession>
<proteinExistence type="predicted"/>
<dbReference type="RefSeq" id="WP_422641072.1">
    <property type="nucleotide sequence ID" value="NZ_CP071872.1"/>
</dbReference>